<dbReference type="FunFam" id="1.10.510.10:FF:000095">
    <property type="entry name" value="protein STRUBBELIG-RECEPTOR FAMILY 8"/>
    <property type="match status" value="1"/>
</dbReference>
<keyword evidence="3" id="KW-0433">Leucine-rich repeat</keyword>
<evidence type="ECO:0000256" key="11">
    <source>
        <dbReference type="ARBA" id="ARBA00022989"/>
    </source>
</evidence>
<keyword evidence="5 16" id="KW-0812">Transmembrane</keyword>
<keyword evidence="8 14" id="KW-0547">Nucleotide-binding</keyword>
<evidence type="ECO:0000259" key="18">
    <source>
        <dbReference type="PROSITE" id="PS50011"/>
    </source>
</evidence>
<dbReference type="InterPro" id="IPR011009">
    <property type="entry name" value="Kinase-like_dom_sf"/>
</dbReference>
<dbReference type="GO" id="GO:0016020">
    <property type="term" value="C:membrane"/>
    <property type="evidence" value="ECO:0007669"/>
    <property type="project" value="UniProtKB-SubCell"/>
</dbReference>
<evidence type="ECO:0000256" key="12">
    <source>
        <dbReference type="ARBA" id="ARBA00023136"/>
    </source>
</evidence>
<dbReference type="CDD" id="cd14066">
    <property type="entry name" value="STKc_IRAK"/>
    <property type="match status" value="1"/>
</dbReference>
<keyword evidence="4" id="KW-0808">Transferase</keyword>
<organism evidence="19">
    <name type="scientific">Salix viminalis</name>
    <name type="common">Common osier</name>
    <name type="synonym">Basket willow</name>
    <dbReference type="NCBI Taxonomy" id="40686"/>
    <lineage>
        <taxon>Eukaryota</taxon>
        <taxon>Viridiplantae</taxon>
        <taxon>Streptophyta</taxon>
        <taxon>Embryophyta</taxon>
        <taxon>Tracheophyta</taxon>
        <taxon>Spermatophyta</taxon>
        <taxon>Magnoliopsida</taxon>
        <taxon>eudicotyledons</taxon>
        <taxon>Gunneridae</taxon>
        <taxon>Pentapetalae</taxon>
        <taxon>rosids</taxon>
        <taxon>fabids</taxon>
        <taxon>Malpighiales</taxon>
        <taxon>Salicaceae</taxon>
        <taxon>Saliceae</taxon>
        <taxon>Salix</taxon>
    </lineage>
</organism>
<dbReference type="AlphaFoldDB" id="A0A6N2K5C2"/>
<dbReference type="PANTHER" id="PTHR45974">
    <property type="entry name" value="RECEPTOR-LIKE PROTEIN 55"/>
    <property type="match status" value="1"/>
</dbReference>
<evidence type="ECO:0000256" key="9">
    <source>
        <dbReference type="ARBA" id="ARBA00022777"/>
    </source>
</evidence>
<dbReference type="InterPro" id="IPR001611">
    <property type="entry name" value="Leu-rich_rpt"/>
</dbReference>
<dbReference type="InterPro" id="IPR000719">
    <property type="entry name" value="Prot_kinase_dom"/>
</dbReference>
<sequence>MCPKVLTFLLVASIQIYTETYGDDCKFNKVVFPTFLVGFIYYKDFLRLVSCRIDVALCYSENQVLKIPVEANGKAFHELAAVGLIGQLSGDILLLIRIGVSDYRDLSYNTGLEGSLPPSIVNLKKLRILKLVGCGFTGPIPESIGSLELLESLDLGLNAFTGKIPPSIGNLSKLIVLDLFNNLLEGSIPVSSGTTSGLDMLVKAQHFHLGRNRFSGTIPDELFSSDMTPIHVLLHDNNLTGSIPSTLGLVQSLEAVRFEGNSLTGPVPSNLNNLTNVTTLILSNNKLTGPVPNLTGMAYLNYLDLSNNSFDASHLPSSFSNLQALTTLVQFVIFHAVNMLKPSSLPANNRVMENTGLEGLLPPALFDIPSLQTLILRNNKLSGKLDIASSSSSKLKVIDMQNNSISFYSETPERRNKGIVILVGNPVCEHAKATENYCTVPQANSSDTGPPEKCVPLHCISDQISSPNCKCSYPFRGVLVFKPPCLESRDSNSYEHLEEESLMRSFKLHELPVDSVVVSFPKEGLLGYLESNLSVFPSARNHFNTTTISEIGFVLTLQTYESSDTFGPTYFKDPYPYSAGKPTVPNKVSSTGSVIGAVAGGASFLLLLLLAGVYAYRQKKRRERASEQENHFAYLDLKNSDSVPRLKGARCFSFDEITKCTNNFSEANHIGTGGYGMASLSLFSCPAMVYRGMLPTGQLIAIKRCRQGSVQGGPEFNAEIEVLSRVHHKNVVNLVGFCFERGEQILIYEFARNGNLRDSLSGLSGVWLDWMRRLKVALGAARGLAYLHELVNPRIIHRDVKSANILLDECLNAKVADFGLSRPMDNSDLILSTTQVKGTAGYIDPEYQKSLLLTEKSDVYGFGVVLLELVTGRKPFERGRFLVAAVRSSMDREKDVYNHHELLDPNIGLDTKPKGLDKIVDLAMKCVQERGSDRPTMGGVVKEIENILHLAGLNPDAESEATSARFDEASQDDIPPSLREEEISLP</sequence>
<keyword evidence="13" id="KW-0325">Glycoprotein</keyword>
<dbReference type="InterPro" id="IPR032675">
    <property type="entry name" value="LRR_dom_sf"/>
</dbReference>
<evidence type="ECO:0000256" key="13">
    <source>
        <dbReference type="ARBA" id="ARBA00023180"/>
    </source>
</evidence>
<keyword evidence="6 17" id="KW-0732">Signal</keyword>
<feature type="chain" id="PRO_5026865142" description="Protein kinase domain-containing protein" evidence="17">
    <location>
        <begin position="23"/>
        <end position="986"/>
    </location>
</feature>
<dbReference type="GO" id="GO:0004674">
    <property type="term" value="F:protein serine/threonine kinase activity"/>
    <property type="evidence" value="ECO:0007669"/>
    <property type="project" value="UniProtKB-KW"/>
</dbReference>
<dbReference type="SUPFAM" id="SSF52058">
    <property type="entry name" value="L domain-like"/>
    <property type="match status" value="2"/>
</dbReference>
<feature type="transmembrane region" description="Helical" evidence="16">
    <location>
        <begin position="594"/>
        <end position="616"/>
    </location>
</feature>
<dbReference type="FunFam" id="3.30.200.20:FF:000162">
    <property type="entry name" value="Adenine nucleotide alpha hydrolase-like domain kinase"/>
    <property type="match status" value="1"/>
</dbReference>
<feature type="domain" description="Protein kinase" evidence="18">
    <location>
        <begin position="664"/>
        <end position="948"/>
    </location>
</feature>
<dbReference type="SUPFAM" id="SSF56112">
    <property type="entry name" value="Protein kinase-like (PK-like)"/>
    <property type="match status" value="1"/>
</dbReference>
<protein>
    <recommendedName>
        <fullName evidence="18">Protein kinase domain-containing protein</fullName>
    </recommendedName>
</protein>
<evidence type="ECO:0000256" key="4">
    <source>
        <dbReference type="ARBA" id="ARBA00022679"/>
    </source>
</evidence>
<accession>A0A6N2K5C2</accession>
<keyword evidence="11 16" id="KW-1133">Transmembrane helix</keyword>
<evidence type="ECO:0000256" key="14">
    <source>
        <dbReference type="PROSITE-ProRule" id="PRU10141"/>
    </source>
</evidence>
<evidence type="ECO:0000256" key="2">
    <source>
        <dbReference type="ARBA" id="ARBA00022527"/>
    </source>
</evidence>
<comment type="subcellular location">
    <subcellularLocation>
        <location evidence="1">Membrane</location>
    </subcellularLocation>
</comment>
<dbReference type="PANTHER" id="PTHR45974:SF266">
    <property type="entry name" value="LEUCINE-RICH REPEAT RECEPTOR PROTEIN KINASE HPCA1"/>
    <property type="match status" value="1"/>
</dbReference>
<keyword evidence="9" id="KW-0418">Kinase</keyword>
<name>A0A6N2K5C2_SALVM</name>
<dbReference type="FunFam" id="3.80.10.10:FF:000041">
    <property type="entry name" value="LRR receptor-like serine/threonine-protein kinase ERECTA"/>
    <property type="match status" value="1"/>
</dbReference>
<evidence type="ECO:0000256" key="16">
    <source>
        <dbReference type="SAM" id="Phobius"/>
    </source>
</evidence>
<dbReference type="Pfam" id="PF00560">
    <property type="entry name" value="LRR_1"/>
    <property type="match status" value="3"/>
</dbReference>
<keyword evidence="7" id="KW-0677">Repeat</keyword>
<dbReference type="Gene3D" id="3.30.200.20">
    <property type="entry name" value="Phosphorylase Kinase, domain 1"/>
    <property type="match status" value="1"/>
</dbReference>
<evidence type="ECO:0000256" key="15">
    <source>
        <dbReference type="SAM" id="MobiDB-lite"/>
    </source>
</evidence>
<feature type="signal peptide" evidence="17">
    <location>
        <begin position="1"/>
        <end position="22"/>
    </location>
</feature>
<evidence type="ECO:0000256" key="17">
    <source>
        <dbReference type="SAM" id="SignalP"/>
    </source>
</evidence>
<evidence type="ECO:0000256" key="6">
    <source>
        <dbReference type="ARBA" id="ARBA00022729"/>
    </source>
</evidence>
<dbReference type="Gene3D" id="1.10.510.10">
    <property type="entry name" value="Transferase(Phosphotransferase) domain 1"/>
    <property type="match status" value="1"/>
</dbReference>
<dbReference type="InterPro" id="IPR008271">
    <property type="entry name" value="Ser/Thr_kinase_AS"/>
</dbReference>
<evidence type="ECO:0000313" key="19">
    <source>
        <dbReference type="EMBL" id="VFU23478.1"/>
    </source>
</evidence>
<dbReference type="InterPro" id="IPR017441">
    <property type="entry name" value="Protein_kinase_ATP_BS"/>
</dbReference>
<dbReference type="InterPro" id="IPR001245">
    <property type="entry name" value="Ser-Thr/Tyr_kinase_cat_dom"/>
</dbReference>
<proteinExistence type="predicted"/>
<keyword evidence="12 16" id="KW-0472">Membrane</keyword>
<dbReference type="FunFam" id="3.80.10.10:FF:000542">
    <property type="entry name" value="Leucine-rich repeat protein kinase family protein"/>
    <property type="match status" value="1"/>
</dbReference>
<evidence type="ECO:0000256" key="1">
    <source>
        <dbReference type="ARBA" id="ARBA00004370"/>
    </source>
</evidence>
<dbReference type="PROSITE" id="PS50011">
    <property type="entry name" value="PROTEIN_KINASE_DOM"/>
    <property type="match status" value="1"/>
</dbReference>
<dbReference type="PROSITE" id="PS00108">
    <property type="entry name" value="PROTEIN_KINASE_ST"/>
    <property type="match status" value="1"/>
</dbReference>
<reference evidence="19" key="1">
    <citation type="submission" date="2019-03" db="EMBL/GenBank/DDBJ databases">
        <authorList>
            <person name="Mank J."/>
            <person name="Almeida P."/>
        </authorList>
    </citation>
    <scope>NUCLEOTIDE SEQUENCE</scope>
    <source>
        <strain evidence="19">78183</strain>
    </source>
</reference>
<dbReference type="GO" id="GO:0005524">
    <property type="term" value="F:ATP binding"/>
    <property type="evidence" value="ECO:0007669"/>
    <property type="project" value="UniProtKB-UniRule"/>
</dbReference>
<dbReference type="Gene3D" id="3.80.10.10">
    <property type="entry name" value="Ribonuclease Inhibitor"/>
    <property type="match status" value="3"/>
</dbReference>
<dbReference type="Pfam" id="PF07714">
    <property type="entry name" value="PK_Tyr_Ser-Thr"/>
    <property type="match status" value="1"/>
</dbReference>
<keyword evidence="2" id="KW-0723">Serine/threonine-protein kinase</keyword>
<evidence type="ECO:0000256" key="8">
    <source>
        <dbReference type="ARBA" id="ARBA00022741"/>
    </source>
</evidence>
<gene>
    <name evidence="19" type="ORF">SVIM_LOCUS36299</name>
</gene>
<evidence type="ECO:0000256" key="7">
    <source>
        <dbReference type="ARBA" id="ARBA00022737"/>
    </source>
</evidence>
<dbReference type="EMBL" id="CAADRP010000114">
    <property type="protein sequence ID" value="VFU23478.1"/>
    <property type="molecule type" value="Genomic_DNA"/>
</dbReference>
<dbReference type="SMART" id="SM00220">
    <property type="entry name" value="S_TKc"/>
    <property type="match status" value="1"/>
</dbReference>
<evidence type="ECO:0000256" key="3">
    <source>
        <dbReference type="ARBA" id="ARBA00022614"/>
    </source>
</evidence>
<feature type="region of interest" description="Disordered" evidence="15">
    <location>
        <begin position="956"/>
        <end position="986"/>
    </location>
</feature>
<feature type="binding site" evidence="14">
    <location>
        <position position="703"/>
    </location>
    <ligand>
        <name>ATP</name>
        <dbReference type="ChEBI" id="CHEBI:30616"/>
    </ligand>
</feature>
<dbReference type="PROSITE" id="PS00107">
    <property type="entry name" value="PROTEIN_KINASE_ATP"/>
    <property type="match status" value="1"/>
</dbReference>
<evidence type="ECO:0000256" key="10">
    <source>
        <dbReference type="ARBA" id="ARBA00022840"/>
    </source>
</evidence>
<keyword evidence="10 14" id="KW-0067">ATP-binding</keyword>
<evidence type="ECO:0000256" key="5">
    <source>
        <dbReference type="ARBA" id="ARBA00022692"/>
    </source>
</evidence>